<dbReference type="EMBL" id="CAJOBO010000305">
    <property type="protein sequence ID" value="CAF4188331.1"/>
    <property type="molecule type" value="Genomic_DNA"/>
</dbReference>
<protein>
    <recommendedName>
        <fullName evidence="11">t-SNARE coiled-coil homology domain-containing protein</fullName>
    </recommendedName>
</protein>
<accession>A0A817PW70</accession>
<name>A0A817PW70_9BILA</name>
<dbReference type="OrthoDB" id="10035606at2759"/>
<dbReference type="Proteomes" id="UP000663833">
    <property type="component" value="Unassembled WGS sequence"/>
</dbReference>
<dbReference type="EMBL" id="CAJNXB010004406">
    <property type="protein sequence ID" value="CAF3375215.1"/>
    <property type="molecule type" value="Genomic_DNA"/>
</dbReference>
<dbReference type="Proteomes" id="UP000663851">
    <property type="component" value="Unassembled WGS sequence"/>
</dbReference>
<evidence type="ECO:0000313" key="7">
    <source>
        <dbReference type="EMBL" id="CAF4188331.1"/>
    </source>
</evidence>
<keyword evidence="2" id="KW-1133">Transmembrane helix</keyword>
<dbReference type="AlphaFoldDB" id="A0A817PW70"/>
<evidence type="ECO:0000313" key="8">
    <source>
        <dbReference type="EMBL" id="CAF4459916.1"/>
    </source>
</evidence>
<reference evidence="3" key="1">
    <citation type="submission" date="2021-02" db="EMBL/GenBank/DDBJ databases">
        <authorList>
            <person name="Nowell W R."/>
        </authorList>
    </citation>
    <scope>NUCLEOTIDE SEQUENCE</scope>
</reference>
<evidence type="ECO:0000313" key="9">
    <source>
        <dbReference type="Proteomes" id="UP000663833"/>
    </source>
</evidence>
<comment type="caution">
    <text evidence="3">The sequence shown here is derived from an EMBL/GenBank/DDBJ whole genome shotgun (WGS) entry which is preliminary data.</text>
</comment>
<sequence>MQLIYDNLAKDEIHTISHNLAKHIAIIEQLHSQSNENQRLKLAHHIHLLRIKIGGQMTSLDRLQEELLFSSLTENNSSLNEIDQNDSQHSPTSNEFRHRQITTNRLNDSYDLLEQDLAYLHEAIDEVNTIIKQQNQKLLSKTEHVQNNAEDPSHNTSSLIQKVMQSRYFALVSGAVIGASLGGPVGFMVGAKVGALVTLSGSAVGALSLNIMRQKVLDNNESQNNDCVTYNQAML</sequence>
<dbReference type="Proteomes" id="UP000663825">
    <property type="component" value="Unassembled WGS sequence"/>
</dbReference>
<evidence type="ECO:0000313" key="4">
    <source>
        <dbReference type="EMBL" id="CAF3375215.1"/>
    </source>
</evidence>
<dbReference type="Proteomes" id="UP000663873">
    <property type="component" value="Unassembled WGS sequence"/>
</dbReference>
<evidence type="ECO:0000313" key="3">
    <source>
        <dbReference type="EMBL" id="CAF3177225.1"/>
    </source>
</evidence>
<keyword evidence="10" id="KW-1185">Reference proteome</keyword>
<dbReference type="EMBL" id="CAJOBP010000042">
    <property type="protein sequence ID" value="CAF4108554.1"/>
    <property type="molecule type" value="Genomic_DNA"/>
</dbReference>
<organism evidence="3 9">
    <name type="scientific">Rotaria socialis</name>
    <dbReference type="NCBI Taxonomy" id="392032"/>
    <lineage>
        <taxon>Eukaryota</taxon>
        <taxon>Metazoa</taxon>
        <taxon>Spiralia</taxon>
        <taxon>Gnathifera</taxon>
        <taxon>Rotifera</taxon>
        <taxon>Eurotatoria</taxon>
        <taxon>Bdelloidea</taxon>
        <taxon>Philodinida</taxon>
        <taxon>Philodinidae</taxon>
        <taxon>Rotaria</taxon>
    </lineage>
</organism>
<feature type="compositionally biased region" description="Polar residues" evidence="1">
    <location>
        <begin position="85"/>
        <end position="94"/>
    </location>
</feature>
<dbReference type="Proteomes" id="UP000663872">
    <property type="component" value="Unassembled WGS sequence"/>
</dbReference>
<evidence type="ECO:0000313" key="5">
    <source>
        <dbReference type="EMBL" id="CAF3708529.1"/>
    </source>
</evidence>
<evidence type="ECO:0000313" key="10">
    <source>
        <dbReference type="Proteomes" id="UP000663873"/>
    </source>
</evidence>
<dbReference type="Proteomes" id="UP000663848">
    <property type="component" value="Unassembled WGS sequence"/>
</dbReference>
<evidence type="ECO:0000256" key="1">
    <source>
        <dbReference type="SAM" id="MobiDB-lite"/>
    </source>
</evidence>
<keyword evidence="2" id="KW-0472">Membrane</keyword>
<evidence type="ECO:0000313" key="6">
    <source>
        <dbReference type="EMBL" id="CAF4108554.1"/>
    </source>
</evidence>
<evidence type="ECO:0008006" key="11">
    <source>
        <dbReference type="Google" id="ProtNLM"/>
    </source>
</evidence>
<evidence type="ECO:0000256" key="2">
    <source>
        <dbReference type="SAM" id="Phobius"/>
    </source>
</evidence>
<feature type="region of interest" description="Disordered" evidence="1">
    <location>
        <begin position="78"/>
        <end position="98"/>
    </location>
</feature>
<keyword evidence="2" id="KW-0812">Transmembrane</keyword>
<gene>
    <name evidence="5" type="ORF">GRG538_LOCUS28840</name>
    <name evidence="7" type="ORF">HFQ381_LOCUS6676</name>
    <name evidence="3" type="ORF">LUA448_LOCUS752</name>
    <name evidence="8" type="ORF">QYT958_LOCUS1344</name>
    <name evidence="4" type="ORF">TIS948_LOCUS25433</name>
    <name evidence="6" type="ORF">UJA718_LOCUS765</name>
</gene>
<dbReference type="EMBL" id="CAJOBR010000072">
    <property type="protein sequence ID" value="CAF4459916.1"/>
    <property type="molecule type" value="Genomic_DNA"/>
</dbReference>
<proteinExistence type="predicted"/>
<feature type="transmembrane region" description="Helical" evidence="2">
    <location>
        <begin position="193"/>
        <end position="212"/>
    </location>
</feature>
<dbReference type="EMBL" id="CAJNYT010005025">
    <property type="protein sequence ID" value="CAF3708529.1"/>
    <property type="molecule type" value="Genomic_DNA"/>
</dbReference>
<dbReference type="EMBL" id="CAJNYD010000015">
    <property type="protein sequence ID" value="CAF3177225.1"/>
    <property type="molecule type" value="Genomic_DNA"/>
</dbReference>
<feature type="transmembrane region" description="Helical" evidence="2">
    <location>
        <begin position="168"/>
        <end position="187"/>
    </location>
</feature>